<keyword evidence="3" id="KW-1185">Reference proteome</keyword>
<dbReference type="Pfam" id="PF01740">
    <property type="entry name" value="STAS"/>
    <property type="match status" value="1"/>
</dbReference>
<reference evidence="2 3" key="1">
    <citation type="submission" date="2024-02" db="EMBL/GenBank/DDBJ databases">
        <title>Expansion and revision of Xanthobacter and proposal of Roseixanthobacter gen. nov.</title>
        <authorList>
            <person name="Soltysiak M.P.M."/>
            <person name="Jalihal A."/>
            <person name="Ory A."/>
            <person name="Chrisophersen C."/>
            <person name="Lee A.D."/>
            <person name="Boulton J."/>
            <person name="Springer M."/>
        </authorList>
    </citation>
    <scope>NUCLEOTIDE SEQUENCE [LARGE SCALE GENOMIC DNA]</scope>
    <source>
        <strain evidence="2 3">23A</strain>
    </source>
</reference>
<dbReference type="Proteomes" id="UP001604002">
    <property type="component" value="Unassembled WGS sequence"/>
</dbReference>
<dbReference type="InterPro" id="IPR036513">
    <property type="entry name" value="STAS_dom_sf"/>
</dbReference>
<comment type="caution">
    <text evidence="2">The sequence shown here is derived from an EMBL/GenBank/DDBJ whole genome shotgun (WGS) entry which is preliminary data.</text>
</comment>
<evidence type="ECO:0000313" key="2">
    <source>
        <dbReference type="EMBL" id="MFG1373125.1"/>
    </source>
</evidence>
<dbReference type="PANTHER" id="PTHR33495">
    <property type="entry name" value="ANTI-SIGMA FACTOR ANTAGONIST TM_1081-RELATED-RELATED"/>
    <property type="match status" value="1"/>
</dbReference>
<organism evidence="2 3">
    <name type="scientific">Xanthobacter oligotrophicus</name>
    <dbReference type="NCBI Taxonomy" id="2607286"/>
    <lineage>
        <taxon>Bacteria</taxon>
        <taxon>Pseudomonadati</taxon>
        <taxon>Pseudomonadota</taxon>
        <taxon>Alphaproteobacteria</taxon>
        <taxon>Hyphomicrobiales</taxon>
        <taxon>Xanthobacteraceae</taxon>
        <taxon>Xanthobacter</taxon>
    </lineage>
</organism>
<dbReference type="RefSeq" id="WP_393992938.1">
    <property type="nucleotide sequence ID" value="NZ_JBAFVH010000007.1"/>
</dbReference>
<dbReference type="InterPro" id="IPR002645">
    <property type="entry name" value="STAS_dom"/>
</dbReference>
<evidence type="ECO:0000313" key="3">
    <source>
        <dbReference type="Proteomes" id="UP001604002"/>
    </source>
</evidence>
<name>A0ABW6ZWK9_9HYPH</name>
<dbReference type="PROSITE" id="PS50801">
    <property type="entry name" value="STAS"/>
    <property type="match status" value="1"/>
</dbReference>
<evidence type="ECO:0000259" key="1">
    <source>
        <dbReference type="PROSITE" id="PS50801"/>
    </source>
</evidence>
<dbReference type="EMBL" id="JBAFVH010000007">
    <property type="protein sequence ID" value="MFG1373125.1"/>
    <property type="molecule type" value="Genomic_DNA"/>
</dbReference>
<accession>A0ABW6ZWK9</accession>
<proteinExistence type="predicted"/>
<dbReference type="PANTHER" id="PTHR33495:SF2">
    <property type="entry name" value="ANTI-SIGMA FACTOR ANTAGONIST TM_1081-RELATED"/>
    <property type="match status" value="1"/>
</dbReference>
<dbReference type="Gene3D" id="3.30.750.24">
    <property type="entry name" value="STAS domain"/>
    <property type="match status" value="1"/>
</dbReference>
<protein>
    <submittedName>
        <fullName evidence="2">STAS domain-containing protein</fullName>
    </submittedName>
</protein>
<dbReference type="SUPFAM" id="SSF52091">
    <property type="entry name" value="SpoIIaa-like"/>
    <property type="match status" value="1"/>
</dbReference>
<feature type="domain" description="STAS" evidence="1">
    <location>
        <begin position="13"/>
        <end position="113"/>
    </location>
</feature>
<dbReference type="CDD" id="cd07043">
    <property type="entry name" value="STAS_anti-anti-sigma_factors"/>
    <property type="match status" value="1"/>
</dbReference>
<gene>
    <name evidence="2" type="ORF">V5F32_13195</name>
</gene>
<sequence length="117" mass="11909">MNIETHALGPEQVLIVLDGRLDIEGTAQIEVAFSAVSSHAKATLVDLSATPFVASIGIRLFISNAKALARRGGRLILFGAAPTVEEVLLTTGLGELATVVATRADADAALATVGAAS</sequence>